<evidence type="ECO:0000313" key="2">
    <source>
        <dbReference type="EMBL" id="KAG2378745.1"/>
    </source>
</evidence>
<gene>
    <name evidence="2" type="ORF">C9374_007893</name>
</gene>
<reference evidence="2 3" key="1">
    <citation type="journal article" date="2018" name="BMC Genomics">
        <title>The genome of Naegleria lovaniensis, the basis for a comparative approach to unravel pathogenicity factors of the human pathogenic amoeba N. fowleri.</title>
        <authorList>
            <person name="Liechti N."/>
            <person name="Schurch N."/>
            <person name="Bruggmann R."/>
            <person name="Wittwer M."/>
        </authorList>
    </citation>
    <scope>NUCLEOTIDE SEQUENCE [LARGE SCALE GENOMIC DNA]</scope>
    <source>
        <strain evidence="2 3">ATCC 30569</strain>
    </source>
</reference>
<dbReference type="RefSeq" id="XP_044546007.1">
    <property type="nucleotide sequence ID" value="XM_044697908.1"/>
</dbReference>
<dbReference type="Proteomes" id="UP000816034">
    <property type="component" value="Unassembled WGS sequence"/>
</dbReference>
<name>A0AA88KGM4_NAELO</name>
<organism evidence="2 3">
    <name type="scientific">Naegleria lovaniensis</name>
    <name type="common">Amoeba</name>
    <dbReference type="NCBI Taxonomy" id="51637"/>
    <lineage>
        <taxon>Eukaryota</taxon>
        <taxon>Discoba</taxon>
        <taxon>Heterolobosea</taxon>
        <taxon>Tetramitia</taxon>
        <taxon>Eutetramitia</taxon>
        <taxon>Vahlkampfiidae</taxon>
        <taxon>Naegleria</taxon>
    </lineage>
</organism>
<evidence type="ECO:0000313" key="3">
    <source>
        <dbReference type="Proteomes" id="UP000816034"/>
    </source>
</evidence>
<keyword evidence="3" id="KW-1185">Reference proteome</keyword>
<feature type="compositionally biased region" description="Basic and acidic residues" evidence="1">
    <location>
        <begin position="384"/>
        <end position="399"/>
    </location>
</feature>
<proteinExistence type="predicted"/>
<feature type="region of interest" description="Disordered" evidence="1">
    <location>
        <begin position="370"/>
        <end position="399"/>
    </location>
</feature>
<dbReference type="AlphaFoldDB" id="A0AA88KGM4"/>
<evidence type="ECO:0000256" key="1">
    <source>
        <dbReference type="SAM" id="MobiDB-lite"/>
    </source>
</evidence>
<dbReference type="EMBL" id="PYSW02000031">
    <property type="protein sequence ID" value="KAG2378745.1"/>
    <property type="molecule type" value="Genomic_DNA"/>
</dbReference>
<accession>A0AA88KGM4</accession>
<sequence length="462" mass="54800">MLRQVASRTLNKKYTRALLNQIFINSSRSVSTANLPDTDPVIYHDDLITTENIMRKLEELLADEDTKNYKSKHEMTHEQFEAQLKEQMARPVFYDEEYINFISKTLDFSREEVQEVLQGQEPKFYKKSEDGDLEVDWIEFARLFQRTETEKTLLPQFEREFKEMKQFKLELAEEAERQQVTIDWADWEKRLGPGTTQKIRRDLEKVMEKTRPRIEIKAIQDKLEELMRPVFGQLKDDMVEALPSIRQVTDDLVRETPLLKKDENGLYQQFMAPWFIDKYYPEERDQLIQEIEEDDYDVEYINELKATRLNPDEILLRNKDWIIKETSKIEEEEYRSMSSKSATMSAKKREEQNLYHGVVDGARRVKELESEVASLRASSESQAEEAKKEGGEKKEKKEEKLAMSEDEWWAFLATFGVDKNAKQKRDFSHFKTEQQLKAWEEGGEKTRLDAEQAFFKTERLGK</sequence>
<protein>
    <submittedName>
        <fullName evidence="2">Uncharacterized protein</fullName>
    </submittedName>
</protein>
<dbReference type="GeneID" id="68100347"/>
<comment type="caution">
    <text evidence="2">The sequence shown here is derived from an EMBL/GenBank/DDBJ whole genome shotgun (WGS) entry which is preliminary data.</text>
</comment>